<dbReference type="GO" id="GO:0009022">
    <property type="term" value="F:tRNA nucleotidyltransferase activity"/>
    <property type="evidence" value="ECO:0007669"/>
    <property type="project" value="UniProtKB-EC"/>
</dbReference>
<name>A0A6J4RXW2_9ACTN</name>
<dbReference type="EMBL" id="CADCVT010000095">
    <property type="protein sequence ID" value="CAA9484634.1"/>
    <property type="molecule type" value="Genomic_DNA"/>
</dbReference>
<evidence type="ECO:0000313" key="2">
    <source>
        <dbReference type="EMBL" id="CAA9484634.1"/>
    </source>
</evidence>
<feature type="region of interest" description="Disordered" evidence="1">
    <location>
        <begin position="1"/>
        <end position="239"/>
    </location>
</feature>
<feature type="compositionally biased region" description="Basic and acidic residues" evidence="1">
    <location>
        <begin position="87"/>
        <end position="104"/>
    </location>
</feature>
<dbReference type="EC" id="2.7.7.56" evidence="2"/>
<gene>
    <name evidence="2" type="ORF">AVDCRST_MAG85-873</name>
</gene>
<reference evidence="2" key="1">
    <citation type="submission" date="2020-02" db="EMBL/GenBank/DDBJ databases">
        <authorList>
            <person name="Meier V. D."/>
        </authorList>
    </citation>
    <scope>NUCLEOTIDE SEQUENCE</scope>
    <source>
        <strain evidence="2">AVDCRST_MAG85</strain>
    </source>
</reference>
<dbReference type="AlphaFoldDB" id="A0A6J4RXW2"/>
<keyword evidence="2" id="KW-0548">Nucleotidyltransferase</keyword>
<accession>A0A6J4RXW2</accession>
<proteinExistence type="predicted"/>
<feature type="compositionally biased region" description="Gly residues" evidence="1">
    <location>
        <begin position="45"/>
        <end position="55"/>
    </location>
</feature>
<evidence type="ECO:0000256" key="1">
    <source>
        <dbReference type="SAM" id="MobiDB-lite"/>
    </source>
</evidence>
<feature type="non-terminal residue" evidence="2">
    <location>
        <position position="239"/>
    </location>
</feature>
<feature type="compositionally biased region" description="Basic and acidic residues" evidence="1">
    <location>
        <begin position="13"/>
        <end position="36"/>
    </location>
</feature>
<organism evidence="2">
    <name type="scientific">uncultured Solirubrobacteraceae bacterium</name>
    <dbReference type="NCBI Taxonomy" id="1162706"/>
    <lineage>
        <taxon>Bacteria</taxon>
        <taxon>Bacillati</taxon>
        <taxon>Actinomycetota</taxon>
        <taxon>Thermoleophilia</taxon>
        <taxon>Solirubrobacterales</taxon>
        <taxon>Solirubrobacteraceae</taxon>
        <taxon>environmental samples</taxon>
    </lineage>
</organism>
<feature type="non-terminal residue" evidence="2">
    <location>
        <position position="1"/>
    </location>
</feature>
<keyword evidence="2" id="KW-0808">Transferase</keyword>
<protein>
    <submittedName>
        <fullName evidence="2">Ribonuclease PH</fullName>
        <ecNumber evidence="2">2.7.7.56</ecNumber>
    </submittedName>
</protein>
<feature type="compositionally biased region" description="Basic residues" evidence="1">
    <location>
        <begin position="164"/>
        <end position="198"/>
    </location>
</feature>
<feature type="compositionally biased region" description="Basic residues" evidence="1">
    <location>
        <begin position="117"/>
        <end position="135"/>
    </location>
</feature>
<sequence length="239" mass="26441">EPLLRPHPGAAAPDDHQSRLRQHGDRQRAHRAGRDARHLHRERGGVGPALDGGPGPRLADGGVRDAPRVDGPAQAARQHQGARRRSDRRDPAPHRSQPARDRRSQGARGAHGLDRLRRPHRRRRHAVRVDHRRVRGAGAGDQARAGGGQAEEGSTDRDACGGQLRRRRRRPAARPRLLRGQPRRRRRQRRHDRRRRPGRGPGDRGAHPAAEGAPRRAPRAGGYGDRRPEGRAGRSGGGM</sequence>